<reference evidence="1 2" key="1">
    <citation type="submission" date="2019-05" db="EMBL/GenBank/DDBJ databases">
        <title>Another draft genome of Portunus trituberculatus and its Hox gene families provides insights of decapod evolution.</title>
        <authorList>
            <person name="Jeong J.-H."/>
            <person name="Song I."/>
            <person name="Kim S."/>
            <person name="Choi T."/>
            <person name="Kim D."/>
            <person name="Ryu S."/>
            <person name="Kim W."/>
        </authorList>
    </citation>
    <scope>NUCLEOTIDE SEQUENCE [LARGE SCALE GENOMIC DNA]</scope>
    <source>
        <tissue evidence="1">Muscle</tissue>
    </source>
</reference>
<keyword evidence="2" id="KW-1185">Reference proteome</keyword>
<sequence length="160" mass="17650">MILMYCADVVAKASSVKQVMEYRPNSYPPITVHMPAVPLLSHTRMKPWWSRLPPCPVILFVPHINFTTNITITTTTTITTSTSPSFFTTLPSLTPPLAFVNIVTITITSFSLQAIITTTITTITTTIVTSPPFTVSPSLKPKLNTSTGLCQHQHHHPHII</sequence>
<evidence type="ECO:0000313" key="2">
    <source>
        <dbReference type="Proteomes" id="UP000324222"/>
    </source>
</evidence>
<comment type="caution">
    <text evidence="1">The sequence shown here is derived from an EMBL/GenBank/DDBJ whole genome shotgun (WGS) entry which is preliminary data.</text>
</comment>
<accession>A0A5B7DU15</accession>
<organism evidence="1 2">
    <name type="scientific">Portunus trituberculatus</name>
    <name type="common">Swimming crab</name>
    <name type="synonym">Neptunus trituberculatus</name>
    <dbReference type="NCBI Taxonomy" id="210409"/>
    <lineage>
        <taxon>Eukaryota</taxon>
        <taxon>Metazoa</taxon>
        <taxon>Ecdysozoa</taxon>
        <taxon>Arthropoda</taxon>
        <taxon>Crustacea</taxon>
        <taxon>Multicrustacea</taxon>
        <taxon>Malacostraca</taxon>
        <taxon>Eumalacostraca</taxon>
        <taxon>Eucarida</taxon>
        <taxon>Decapoda</taxon>
        <taxon>Pleocyemata</taxon>
        <taxon>Brachyura</taxon>
        <taxon>Eubrachyura</taxon>
        <taxon>Portunoidea</taxon>
        <taxon>Portunidae</taxon>
        <taxon>Portuninae</taxon>
        <taxon>Portunus</taxon>
    </lineage>
</organism>
<dbReference type="Proteomes" id="UP000324222">
    <property type="component" value="Unassembled WGS sequence"/>
</dbReference>
<protein>
    <submittedName>
        <fullName evidence="1">Uncharacterized protein</fullName>
    </submittedName>
</protein>
<evidence type="ECO:0000313" key="1">
    <source>
        <dbReference type="EMBL" id="MPC25151.1"/>
    </source>
</evidence>
<name>A0A5B7DU15_PORTR</name>
<gene>
    <name evidence="1" type="ORF">E2C01_018253</name>
</gene>
<dbReference type="EMBL" id="VSRR010001423">
    <property type="protein sequence ID" value="MPC25151.1"/>
    <property type="molecule type" value="Genomic_DNA"/>
</dbReference>
<proteinExistence type="predicted"/>
<dbReference type="AlphaFoldDB" id="A0A5B7DU15"/>